<protein>
    <submittedName>
        <fullName evidence="1">SRPBCC family protein</fullName>
    </submittedName>
</protein>
<evidence type="ECO:0000313" key="2">
    <source>
        <dbReference type="Proteomes" id="UP001156484"/>
    </source>
</evidence>
<sequence>MNTRARFVDVDGRPAIQFEKQCPHQPERLWRALTDPADLARWFPCRVDIEPREDGTVTFTDEPGAEPTTGTVLACEPAQRLAYTWEGDELWFTLSPSGQGSVLVFANVLGDRETAAMVAAGWTTCLDELDALLAGGNPRIPKGAGREPIEEYIAAMPEWKHDIGRRLDELDEERFRSRVRRAAALPGEKM</sequence>
<keyword evidence="2" id="KW-1185">Reference proteome</keyword>
<reference evidence="1" key="1">
    <citation type="submission" date="2022-10" db="EMBL/GenBank/DDBJ databases">
        <title>Rhodococcus ferula Z13 complete genome.</title>
        <authorList>
            <person name="Long X."/>
            <person name="Zang M."/>
        </authorList>
    </citation>
    <scope>NUCLEOTIDE SEQUENCE</scope>
    <source>
        <strain evidence="1">Z13</strain>
    </source>
</reference>
<accession>A0ACD4DHT7</accession>
<proteinExistence type="predicted"/>
<dbReference type="Proteomes" id="UP001156484">
    <property type="component" value="Chromosome"/>
</dbReference>
<dbReference type="EMBL" id="CP107551">
    <property type="protein sequence ID" value="UYP19572.1"/>
    <property type="molecule type" value="Genomic_DNA"/>
</dbReference>
<evidence type="ECO:0000313" key="1">
    <source>
        <dbReference type="EMBL" id="UYP19572.1"/>
    </source>
</evidence>
<name>A0ACD4DHT7_9NOCA</name>
<gene>
    <name evidence="1" type="ORF">OED52_03105</name>
</gene>
<organism evidence="1 2">
    <name type="scientific">Rhodococcus sacchari</name>
    <dbReference type="NCBI Taxonomy" id="2962047"/>
    <lineage>
        <taxon>Bacteria</taxon>
        <taxon>Bacillati</taxon>
        <taxon>Actinomycetota</taxon>
        <taxon>Actinomycetes</taxon>
        <taxon>Mycobacteriales</taxon>
        <taxon>Nocardiaceae</taxon>
        <taxon>Rhodococcus</taxon>
    </lineage>
</organism>